<comment type="caution">
    <text evidence="2">The sequence shown here is derived from an EMBL/GenBank/DDBJ whole genome shotgun (WGS) entry which is preliminary data.</text>
</comment>
<name>S9QIX4_CYSF2</name>
<evidence type="ECO:0000313" key="2">
    <source>
        <dbReference type="EMBL" id="EPX61219.1"/>
    </source>
</evidence>
<gene>
    <name evidence="2" type="ORF">D187_001002</name>
</gene>
<sequence>MRFLEVPEASEQASATPLTTASLGLFPPSTGPHPHSA</sequence>
<feature type="region of interest" description="Disordered" evidence="1">
    <location>
        <begin position="1"/>
        <end position="37"/>
    </location>
</feature>
<proteinExistence type="predicted"/>
<protein>
    <submittedName>
        <fullName evidence="2">Uncharacterized protein</fullName>
    </submittedName>
</protein>
<dbReference type="Proteomes" id="UP000011682">
    <property type="component" value="Unassembled WGS sequence"/>
</dbReference>
<evidence type="ECO:0000256" key="1">
    <source>
        <dbReference type="SAM" id="MobiDB-lite"/>
    </source>
</evidence>
<keyword evidence="3" id="KW-1185">Reference proteome</keyword>
<organism evidence="2 3">
    <name type="scientific">Cystobacter fuscus (strain ATCC 25194 / DSM 2262 / NBRC 100088 / M29)</name>
    <dbReference type="NCBI Taxonomy" id="1242864"/>
    <lineage>
        <taxon>Bacteria</taxon>
        <taxon>Pseudomonadati</taxon>
        <taxon>Myxococcota</taxon>
        <taxon>Myxococcia</taxon>
        <taxon>Myxococcales</taxon>
        <taxon>Cystobacterineae</taxon>
        <taxon>Archangiaceae</taxon>
        <taxon>Cystobacter</taxon>
    </lineage>
</organism>
<evidence type="ECO:0000313" key="3">
    <source>
        <dbReference type="Proteomes" id="UP000011682"/>
    </source>
</evidence>
<accession>S9QIX4</accession>
<reference evidence="2" key="1">
    <citation type="submission" date="2013-05" db="EMBL/GenBank/DDBJ databases">
        <title>Genome assembly of Cystobacter fuscus DSM 2262.</title>
        <authorList>
            <person name="Sharma G."/>
            <person name="Khatri I."/>
            <person name="Kaur C."/>
            <person name="Mayilraj S."/>
            <person name="Subramanian S."/>
        </authorList>
    </citation>
    <scope>NUCLEOTIDE SEQUENCE [LARGE SCALE GENOMIC DNA]</scope>
    <source>
        <strain evidence="2">DSM 2262</strain>
    </source>
</reference>
<dbReference type="EMBL" id="ANAH02000010">
    <property type="protein sequence ID" value="EPX61219.1"/>
    <property type="molecule type" value="Genomic_DNA"/>
</dbReference>
<dbReference type="AlphaFoldDB" id="S9QIX4"/>
<feature type="compositionally biased region" description="Polar residues" evidence="1">
    <location>
        <begin position="11"/>
        <end position="22"/>
    </location>
</feature>